<comment type="caution">
    <text evidence="1">The sequence shown here is derived from an EMBL/GenBank/DDBJ whole genome shotgun (WGS) entry which is preliminary data.</text>
</comment>
<dbReference type="Proteomes" id="UP000004471">
    <property type="component" value="Unassembled WGS sequence"/>
</dbReference>
<evidence type="ECO:0000313" key="2">
    <source>
        <dbReference type="Proteomes" id="UP000004471"/>
    </source>
</evidence>
<gene>
    <name evidence="1" type="ORF">PSYJA_40595</name>
</gene>
<sequence length="64" mass="7136">FKPFALPFASAHFAPFGADDLGRRRRTDAVRIEVNGMGQSKLNGLDKLQSFRKDNSKAIRGVCR</sequence>
<name>F3FXK5_PSESX</name>
<feature type="non-terminal residue" evidence="1">
    <location>
        <position position="1"/>
    </location>
</feature>
<protein>
    <submittedName>
        <fullName evidence="1">Uncharacterized protein</fullName>
    </submittedName>
</protein>
<accession>F3FXK5</accession>
<evidence type="ECO:0000313" key="1">
    <source>
        <dbReference type="EMBL" id="EGH34947.1"/>
    </source>
</evidence>
<reference evidence="1 2" key="1">
    <citation type="journal article" date="2011" name="PLoS Pathog.">
        <title>Dynamic evolution of pathogenicity revealed by sequencing and comparative genomics of 19 Pseudomonas syringae isolates.</title>
        <authorList>
            <person name="Baltrus D.A."/>
            <person name="Nishimura M.T."/>
            <person name="Romanchuk A."/>
            <person name="Chang J.H."/>
            <person name="Mukhtar M.S."/>
            <person name="Cherkis K."/>
            <person name="Roach J."/>
            <person name="Grant S.R."/>
            <person name="Jones C.D."/>
            <person name="Dangl J.L."/>
        </authorList>
    </citation>
    <scope>NUCLEOTIDE SEQUENCE [LARGE SCALE GENOMIC DNA]</scope>
    <source>
        <strain evidence="2">M301072PT</strain>
    </source>
</reference>
<organism evidence="1 2">
    <name type="scientific">Pseudomonas syringae pv. japonica str. M301072</name>
    <dbReference type="NCBI Taxonomy" id="629262"/>
    <lineage>
        <taxon>Bacteria</taxon>
        <taxon>Pseudomonadati</taxon>
        <taxon>Pseudomonadota</taxon>
        <taxon>Gammaproteobacteria</taxon>
        <taxon>Pseudomonadales</taxon>
        <taxon>Pseudomonadaceae</taxon>
        <taxon>Pseudomonas</taxon>
        <taxon>Pseudomonas syringae</taxon>
    </lineage>
</organism>
<feature type="non-terminal residue" evidence="1">
    <location>
        <position position="64"/>
    </location>
</feature>
<dbReference type="EMBL" id="AEAH01003069">
    <property type="protein sequence ID" value="EGH34947.1"/>
    <property type="molecule type" value="Genomic_DNA"/>
</dbReference>
<dbReference type="AlphaFoldDB" id="F3FXK5"/>
<proteinExistence type="predicted"/>
<dbReference type="HOGENOM" id="CLU_2855145_0_0_6"/>